<organism evidence="1 2">
    <name type="scientific">Robertmurraya siralis</name>
    <dbReference type="NCBI Taxonomy" id="77777"/>
    <lineage>
        <taxon>Bacteria</taxon>
        <taxon>Bacillati</taxon>
        <taxon>Bacillota</taxon>
        <taxon>Bacilli</taxon>
        <taxon>Bacillales</taxon>
        <taxon>Bacillaceae</taxon>
        <taxon>Robertmurraya</taxon>
    </lineage>
</organism>
<evidence type="ECO:0000313" key="2">
    <source>
        <dbReference type="Proteomes" id="UP000682111"/>
    </source>
</evidence>
<dbReference type="AlphaFoldDB" id="A0A919WEY7"/>
<dbReference type="EMBL" id="BORC01000001">
    <property type="protein sequence ID" value="GIN60733.1"/>
    <property type="molecule type" value="Genomic_DNA"/>
</dbReference>
<comment type="caution">
    <text evidence="1">The sequence shown here is derived from an EMBL/GenBank/DDBJ whole genome shotgun (WGS) entry which is preliminary data.</text>
</comment>
<dbReference type="Proteomes" id="UP000682111">
    <property type="component" value="Unassembled WGS sequence"/>
</dbReference>
<proteinExistence type="predicted"/>
<accession>A0A919WEY7</accession>
<name>A0A919WEY7_9BACI</name>
<evidence type="ECO:0000313" key="1">
    <source>
        <dbReference type="EMBL" id="GIN60733.1"/>
    </source>
</evidence>
<reference evidence="1" key="1">
    <citation type="submission" date="2021-03" db="EMBL/GenBank/DDBJ databases">
        <title>Antimicrobial resistance genes in bacteria isolated from Japanese honey, and their potential for conferring macrolide and lincosamide resistance in the American foulbrood pathogen Paenibacillus larvae.</title>
        <authorList>
            <person name="Okamoto M."/>
            <person name="Kumagai M."/>
            <person name="Kanamori H."/>
            <person name="Takamatsu D."/>
        </authorList>
    </citation>
    <scope>NUCLEOTIDE SEQUENCE</scope>
    <source>
        <strain evidence="1">J27TS8</strain>
    </source>
</reference>
<keyword evidence="2" id="KW-1185">Reference proteome</keyword>
<protein>
    <submittedName>
        <fullName evidence="1">Uncharacterized protein</fullName>
    </submittedName>
</protein>
<gene>
    <name evidence="1" type="ORF">J27TS8_07260</name>
</gene>
<sequence length="64" mass="7552">MLIVLYDEAIFLTKHKNSRCPVQEFPPSLLKKVESLWSESASNTTDFFVEILFLSRFFAIYFDK</sequence>